<proteinExistence type="predicted"/>
<feature type="region of interest" description="Disordered" evidence="1">
    <location>
        <begin position="72"/>
        <end position="91"/>
    </location>
</feature>
<evidence type="ECO:0000313" key="3">
    <source>
        <dbReference type="EMBL" id="RCV23519.1"/>
    </source>
</evidence>
<feature type="compositionally biased region" description="Low complexity" evidence="1">
    <location>
        <begin position="72"/>
        <end position="83"/>
    </location>
</feature>
<keyword evidence="2" id="KW-0732">Signal</keyword>
<reference evidence="3" key="2">
    <citation type="submission" date="2015-07" db="EMBL/GenBank/DDBJ databases">
        <authorList>
            <person name="Noorani M."/>
        </authorList>
    </citation>
    <scope>NUCLEOTIDE SEQUENCE</scope>
    <source>
        <strain evidence="3">Yugu1</strain>
    </source>
</reference>
<feature type="compositionally biased region" description="Low complexity" evidence="1">
    <location>
        <begin position="148"/>
        <end position="159"/>
    </location>
</feature>
<protein>
    <submittedName>
        <fullName evidence="3">Uncharacterized protein</fullName>
    </submittedName>
</protein>
<feature type="region of interest" description="Disordered" evidence="1">
    <location>
        <begin position="114"/>
        <end position="194"/>
    </location>
</feature>
<reference evidence="3" key="1">
    <citation type="journal article" date="2012" name="Nat. Biotechnol.">
        <title>Reference genome sequence of the model plant Setaria.</title>
        <authorList>
            <person name="Bennetzen J.L."/>
            <person name="Schmutz J."/>
            <person name="Wang H."/>
            <person name="Percifield R."/>
            <person name="Hawkins J."/>
            <person name="Pontaroli A.C."/>
            <person name="Estep M."/>
            <person name="Feng L."/>
            <person name="Vaughn J.N."/>
            <person name="Grimwood J."/>
            <person name="Jenkins J."/>
            <person name="Barry K."/>
            <person name="Lindquist E."/>
            <person name="Hellsten U."/>
            <person name="Deshpande S."/>
            <person name="Wang X."/>
            <person name="Wu X."/>
            <person name="Mitros T."/>
            <person name="Triplett J."/>
            <person name="Yang X."/>
            <person name="Ye C.Y."/>
            <person name="Mauro-Herrera M."/>
            <person name="Wang L."/>
            <person name="Li P."/>
            <person name="Sharma M."/>
            <person name="Sharma R."/>
            <person name="Ronald P.C."/>
            <person name="Panaud O."/>
            <person name="Kellogg E.A."/>
            <person name="Brutnell T.P."/>
            <person name="Doust A.N."/>
            <person name="Tuskan G.A."/>
            <person name="Rokhsar D."/>
            <person name="Devos K.M."/>
        </authorList>
    </citation>
    <scope>NUCLEOTIDE SEQUENCE [LARGE SCALE GENOMIC DNA]</scope>
    <source>
        <strain evidence="3">Yugu1</strain>
    </source>
</reference>
<accession>A0A368QZZ7</accession>
<gene>
    <name evidence="3" type="ORF">SETIT_5G012600v2</name>
</gene>
<evidence type="ECO:0000256" key="1">
    <source>
        <dbReference type="SAM" id="MobiDB-lite"/>
    </source>
</evidence>
<dbReference type="AlphaFoldDB" id="A0A368QZZ7"/>
<feature type="signal peptide" evidence="2">
    <location>
        <begin position="1"/>
        <end position="37"/>
    </location>
</feature>
<dbReference type="EMBL" id="CM003532">
    <property type="protein sequence ID" value="RCV23519.1"/>
    <property type="molecule type" value="Genomic_DNA"/>
</dbReference>
<name>A0A368QZZ7_SETIT</name>
<organism evidence="3">
    <name type="scientific">Setaria italica</name>
    <name type="common">Foxtail millet</name>
    <name type="synonym">Panicum italicum</name>
    <dbReference type="NCBI Taxonomy" id="4555"/>
    <lineage>
        <taxon>Eukaryota</taxon>
        <taxon>Viridiplantae</taxon>
        <taxon>Streptophyta</taxon>
        <taxon>Embryophyta</taxon>
        <taxon>Tracheophyta</taxon>
        <taxon>Spermatophyta</taxon>
        <taxon>Magnoliopsida</taxon>
        <taxon>Liliopsida</taxon>
        <taxon>Poales</taxon>
        <taxon>Poaceae</taxon>
        <taxon>PACMAD clade</taxon>
        <taxon>Panicoideae</taxon>
        <taxon>Panicodae</taxon>
        <taxon>Paniceae</taxon>
        <taxon>Cenchrinae</taxon>
        <taxon>Setaria</taxon>
    </lineage>
</organism>
<sequence>MGAKSGPRTTFPRCPPAPPLSLSFALLICFLLRSSSAAAALPALRSAAPDDESANDAPSLLFSAAAAVALSPAKPAKPDPGAGEPREPQPQQHLWGRLRGCLAVLTSSECEIRPSLSPSNLRKTRSSRPAPTGPRRVPRGRGGGGGSCCARACASSTGAPSPIRLPSASPPAATPAQGQIQNGAAPRAELLNHT</sequence>
<feature type="chain" id="PRO_5016727733" evidence="2">
    <location>
        <begin position="38"/>
        <end position="194"/>
    </location>
</feature>
<evidence type="ECO:0000256" key="2">
    <source>
        <dbReference type="SAM" id="SignalP"/>
    </source>
</evidence>